<dbReference type="InterPro" id="IPR036322">
    <property type="entry name" value="WD40_repeat_dom_sf"/>
</dbReference>
<dbReference type="Gene3D" id="2.130.10.10">
    <property type="entry name" value="YVTN repeat-like/Quinoprotein amine dehydrogenase"/>
    <property type="match status" value="3"/>
</dbReference>
<dbReference type="PROSITE" id="PS50082">
    <property type="entry name" value="WD_REPEATS_2"/>
    <property type="match status" value="3"/>
</dbReference>
<sequence length="984" mass="106565">MPVSGASTQAPNSSEALLPTPHKSPRKPPNEWAWRSLTESTAGAVPPIFTRDGSYFFTASGSTVKIHSASSGQVISTLTSVNSASKPSSATGYGEAVTSMVLSPHNPFQLLTASMDGCVRLWDFVDAVLLQTIEVSRPILQIAAHERYKNEVCIAISRGTKKLNNRRNPTAEDNAQVQIISTIPTESTRKLPVQKPSSVRVVGKARYTYGLSYSPSGDWLVAIGGHKAYICRVSDVKAGFTKLVSPEKLTCLAFHPTDDYFATGDNKGVVRLWYCLNDSIPAGVTGVEKKAPTTTLHWHAHAISSLAFTANGAYLLSGGEEAVLVIWQLHTGKREFVPRVGAPIASITLSTARGREEEYMLGLSDASYIFVRSGTLRISRTIVKVKLGGLFAMYCHPVVCLSAFSDPAIVSDRPPTGASVPLAAHAISSSFILPSSHPSSLQTYSPLTSTLISELEVSPTNKISRRDEKPLEPSRVEHAVTSESGQWLATVDSRPALDGFRGEIYIKLWSWDKKKGSWMLNTRIDRPHGLSKVTTVTFRPGDGGCTEQTLVTAGADGCVKMWGVCSTKSKSGEVENFWVTRATVRSRSETPTRVAWSRDGSLMAVASGPYVTLYDPSTMLAVRIIICPECEFVSSVCFVGRTSRYLALRSHSDIALWDLITESVRWNYQSTSGISELFPHHRDESFVIFETDARTPQTHVLKFSTASSEAISAHTLPFRLISTSPCPPRWLSNDPGAFAFVGITQSWNAVIFGDHIRLAGTEEATGRGLVGAAPVTTQTLFQDIFGKSAFENLAARNANVELPSTYTGSSWKGKEVERTFDTPTYLVPPLGTLFDLLLDEFLAVRTETESTPKQDAQQDVDQEADVEMEGVEPLILVGNQLERVVDHHEMTAMIELFKNHSLCSSSPASVAPTPKKMAQTNGPPKANGVPNGTANSVLNGVKPNGLAPKTSLQNLDNAASEAASPKHVTSPPAKAGQKRKQSLD</sequence>
<feature type="repeat" description="WD" evidence="8">
    <location>
        <begin position="296"/>
        <end position="337"/>
    </location>
</feature>
<organism evidence="11 12">
    <name type="scientific">Phanerochaete carnosa (strain HHB-10118-sp)</name>
    <name type="common">White-rot fungus</name>
    <name type="synonym">Peniophora carnosa</name>
    <dbReference type="NCBI Taxonomy" id="650164"/>
    <lineage>
        <taxon>Eukaryota</taxon>
        <taxon>Fungi</taxon>
        <taxon>Dikarya</taxon>
        <taxon>Basidiomycota</taxon>
        <taxon>Agaricomycotina</taxon>
        <taxon>Agaricomycetes</taxon>
        <taxon>Polyporales</taxon>
        <taxon>Phanerochaetaceae</taxon>
        <taxon>Phanerochaete</taxon>
    </lineage>
</organism>
<gene>
    <name evidence="11" type="ORF">PHACADRAFT_180447</name>
</gene>
<evidence type="ECO:0000259" key="10">
    <source>
        <dbReference type="Pfam" id="PF23769"/>
    </source>
</evidence>
<comment type="subcellular location">
    <subcellularLocation>
        <location evidence="1">Nucleus</location>
        <location evidence="1">Nucleolus</location>
    </subcellularLocation>
</comment>
<dbReference type="KEGG" id="pco:PHACADRAFT_180447"/>
<evidence type="ECO:0000313" key="11">
    <source>
        <dbReference type="EMBL" id="EKM61312.1"/>
    </source>
</evidence>
<dbReference type="FunCoup" id="K5XE61">
    <property type="interactions" value="523"/>
</dbReference>
<evidence type="ECO:0000313" key="12">
    <source>
        <dbReference type="Proteomes" id="UP000008370"/>
    </source>
</evidence>
<dbReference type="SMART" id="SM00320">
    <property type="entry name" value="WD40"/>
    <property type="match status" value="5"/>
</dbReference>
<dbReference type="GO" id="GO:0032040">
    <property type="term" value="C:small-subunit processome"/>
    <property type="evidence" value="ECO:0007669"/>
    <property type="project" value="InterPro"/>
</dbReference>
<evidence type="ECO:0000256" key="8">
    <source>
        <dbReference type="PROSITE-ProRule" id="PRU00221"/>
    </source>
</evidence>
<dbReference type="InterPro" id="IPR057644">
    <property type="entry name" value="Beta-prop_WDR75_2nd"/>
</dbReference>
<dbReference type="InterPro" id="IPR053826">
    <property type="entry name" value="WDR75"/>
</dbReference>
<keyword evidence="4 8" id="KW-0853">WD repeat</keyword>
<reference evidence="11 12" key="1">
    <citation type="journal article" date="2012" name="BMC Genomics">
        <title>Comparative genomics of the white-rot fungi, Phanerochaete carnosa and P. chrysosporium, to elucidate the genetic basis of the distinct wood types they colonize.</title>
        <authorList>
            <person name="Suzuki H."/>
            <person name="MacDonald J."/>
            <person name="Syed K."/>
            <person name="Salamov A."/>
            <person name="Hori C."/>
            <person name="Aerts A."/>
            <person name="Henrissat B."/>
            <person name="Wiebenga A."/>
            <person name="vanKuyk P.A."/>
            <person name="Barry K."/>
            <person name="Lindquist E."/>
            <person name="LaButti K."/>
            <person name="Lapidus A."/>
            <person name="Lucas S."/>
            <person name="Coutinho P."/>
            <person name="Gong Y."/>
            <person name="Samejima M."/>
            <person name="Mahadevan R."/>
            <person name="Abou-Zaid M."/>
            <person name="de Vries R.P."/>
            <person name="Igarashi K."/>
            <person name="Yadav J.S."/>
            <person name="Grigoriev I.V."/>
            <person name="Master E.R."/>
        </authorList>
    </citation>
    <scope>NUCLEOTIDE SEQUENCE [LARGE SCALE GENOMIC DNA]</scope>
    <source>
        <strain evidence="11 12">HHB-10118-sp</strain>
    </source>
</reference>
<evidence type="ECO:0000256" key="2">
    <source>
        <dbReference type="ARBA" id="ARBA00022517"/>
    </source>
</evidence>
<dbReference type="GeneID" id="18909958"/>
<keyword evidence="12" id="KW-1185">Reference proteome</keyword>
<keyword evidence="6" id="KW-0804">Transcription</keyword>
<keyword evidence="7" id="KW-0539">Nucleus</keyword>
<evidence type="ECO:0000256" key="3">
    <source>
        <dbReference type="ARBA" id="ARBA00022552"/>
    </source>
</evidence>
<feature type="compositionally biased region" description="Polar residues" evidence="9">
    <location>
        <begin position="1"/>
        <end position="15"/>
    </location>
</feature>
<dbReference type="GO" id="GO:2000234">
    <property type="term" value="P:positive regulation of rRNA processing"/>
    <property type="evidence" value="ECO:0007669"/>
    <property type="project" value="TreeGrafter"/>
</dbReference>
<feature type="region of interest" description="Disordered" evidence="9">
    <location>
        <begin position="1"/>
        <end position="30"/>
    </location>
</feature>
<dbReference type="HOGENOM" id="CLU_005417_1_0_1"/>
<feature type="region of interest" description="Disordered" evidence="9">
    <location>
        <begin position="905"/>
        <end position="984"/>
    </location>
</feature>
<keyword evidence="5" id="KW-0677">Repeat</keyword>
<evidence type="ECO:0000256" key="9">
    <source>
        <dbReference type="SAM" id="MobiDB-lite"/>
    </source>
</evidence>
<dbReference type="InParanoid" id="K5XE61"/>
<dbReference type="AlphaFoldDB" id="K5XE61"/>
<dbReference type="GO" id="GO:0003723">
    <property type="term" value="F:RNA binding"/>
    <property type="evidence" value="ECO:0007669"/>
    <property type="project" value="InterPro"/>
</dbReference>
<dbReference type="SUPFAM" id="SSF50978">
    <property type="entry name" value="WD40 repeat-like"/>
    <property type="match status" value="2"/>
</dbReference>
<evidence type="ECO:0000256" key="7">
    <source>
        <dbReference type="ARBA" id="ARBA00023242"/>
    </source>
</evidence>
<feature type="domain" description="WD repeat-containing protein 75 second beta-propeller" evidence="10">
    <location>
        <begin position="436"/>
        <end position="670"/>
    </location>
</feature>
<feature type="repeat" description="WD" evidence="8">
    <location>
        <begin position="90"/>
        <end position="132"/>
    </location>
</feature>
<dbReference type="Pfam" id="PF23769">
    <property type="entry name" value="Beta-prop_WDR75_2nd"/>
    <property type="match status" value="1"/>
</dbReference>
<name>K5XE61_PHACS</name>
<dbReference type="InterPro" id="IPR015943">
    <property type="entry name" value="WD40/YVTN_repeat-like_dom_sf"/>
</dbReference>
<dbReference type="PROSITE" id="PS50294">
    <property type="entry name" value="WD_REPEATS_REGION"/>
    <property type="match status" value="2"/>
</dbReference>
<dbReference type="GO" id="GO:0006364">
    <property type="term" value="P:rRNA processing"/>
    <property type="evidence" value="ECO:0007669"/>
    <property type="project" value="UniProtKB-KW"/>
</dbReference>
<evidence type="ECO:0000256" key="6">
    <source>
        <dbReference type="ARBA" id="ARBA00023163"/>
    </source>
</evidence>
<dbReference type="RefSeq" id="XP_007390736.1">
    <property type="nucleotide sequence ID" value="XM_007390674.1"/>
</dbReference>
<feature type="repeat" description="WD" evidence="8">
    <location>
        <begin position="249"/>
        <end position="273"/>
    </location>
</feature>
<keyword evidence="3" id="KW-0698">rRNA processing</keyword>
<dbReference type="PANTHER" id="PTHR44215:SF1">
    <property type="entry name" value="WD REPEAT-CONTAINING PROTEIN 75"/>
    <property type="match status" value="1"/>
</dbReference>
<dbReference type="STRING" id="650164.K5XE61"/>
<dbReference type="InterPro" id="IPR001680">
    <property type="entry name" value="WD40_rpt"/>
</dbReference>
<protein>
    <recommendedName>
        <fullName evidence="10">WD repeat-containing protein 75 second beta-propeller domain-containing protein</fullName>
    </recommendedName>
</protein>
<dbReference type="GO" id="GO:0045943">
    <property type="term" value="P:positive regulation of transcription by RNA polymerase I"/>
    <property type="evidence" value="ECO:0007669"/>
    <property type="project" value="InterPro"/>
</dbReference>
<evidence type="ECO:0000256" key="4">
    <source>
        <dbReference type="ARBA" id="ARBA00022574"/>
    </source>
</evidence>
<accession>K5XE61</accession>
<proteinExistence type="predicted"/>
<keyword evidence="2" id="KW-0690">Ribosome biogenesis</keyword>
<evidence type="ECO:0000256" key="1">
    <source>
        <dbReference type="ARBA" id="ARBA00004604"/>
    </source>
</evidence>
<dbReference type="PANTHER" id="PTHR44215">
    <property type="entry name" value="WD REPEAT-CONTAINING PROTEIN 75"/>
    <property type="match status" value="1"/>
</dbReference>
<dbReference type="Proteomes" id="UP000008370">
    <property type="component" value="Unassembled WGS sequence"/>
</dbReference>
<dbReference type="EMBL" id="JH930468">
    <property type="protein sequence ID" value="EKM61312.1"/>
    <property type="molecule type" value="Genomic_DNA"/>
</dbReference>
<dbReference type="OrthoDB" id="4096at2759"/>
<evidence type="ECO:0000256" key="5">
    <source>
        <dbReference type="ARBA" id="ARBA00022737"/>
    </source>
</evidence>
<dbReference type="Pfam" id="PF23869">
    <property type="entry name" value="Beta-prop_WDR75_1st"/>
    <property type="match status" value="1"/>
</dbReference>